<dbReference type="Proteomes" id="UP000284706">
    <property type="component" value="Unassembled WGS sequence"/>
</dbReference>
<keyword evidence="3" id="KW-1185">Reference proteome</keyword>
<evidence type="ECO:0000313" key="2">
    <source>
        <dbReference type="EMBL" id="PPR06097.1"/>
    </source>
</evidence>
<proteinExistence type="predicted"/>
<dbReference type="AlphaFoldDB" id="A0A409YSV2"/>
<feature type="region of interest" description="Disordered" evidence="1">
    <location>
        <begin position="1"/>
        <end position="89"/>
    </location>
</feature>
<organism evidence="2 3">
    <name type="scientific">Gymnopilus dilepis</name>
    <dbReference type="NCBI Taxonomy" id="231916"/>
    <lineage>
        <taxon>Eukaryota</taxon>
        <taxon>Fungi</taxon>
        <taxon>Dikarya</taxon>
        <taxon>Basidiomycota</taxon>
        <taxon>Agaricomycotina</taxon>
        <taxon>Agaricomycetes</taxon>
        <taxon>Agaricomycetidae</taxon>
        <taxon>Agaricales</taxon>
        <taxon>Agaricineae</taxon>
        <taxon>Hymenogastraceae</taxon>
        <taxon>Gymnopilus</taxon>
    </lineage>
</organism>
<protein>
    <submittedName>
        <fullName evidence="2">Uncharacterized protein</fullName>
    </submittedName>
</protein>
<sequence length="89" mass="9388">MDAEPTLNVRTSLEPPSMRVGDGRRDEVCPAPSSPRAETLNEKRHVSASCGQCRPPGASAPLNRPPRPCAPTSVPAPAPALPSTRLTNH</sequence>
<evidence type="ECO:0000256" key="1">
    <source>
        <dbReference type="SAM" id="MobiDB-lite"/>
    </source>
</evidence>
<gene>
    <name evidence="2" type="ORF">CVT26_005303</name>
</gene>
<accession>A0A409YSV2</accession>
<feature type="compositionally biased region" description="Pro residues" evidence="1">
    <location>
        <begin position="63"/>
        <end position="80"/>
    </location>
</feature>
<comment type="caution">
    <text evidence="2">The sequence shown here is derived from an EMBL/GenBank/DDBJ whole genome shotgun (WGS) entry which is preliminary data.</text>
</comment>
<dbReference type="InParanoid" id="A0A409YSV2"/>
<reference evidence="2 3" key="1">
    <citation type="journal article" date="2018" name="Evol. Lett.">
        <title>Horizontal gene cluster transfer increased hallucinogenic mushroom diversity.</title>
        <authorList>
            <person name="Reynolds H.T."/>
            <person name="Vijayakumar V."/>
            <person name="Gluck-Thaler E."/>
            <person name="Korotkin H.B."/>
            <person name="Matheny P.B."/>
            <person name="Slot J.C."/>
        </authorList>
    </citation>
    <scope>NUCLEOTIDE SEQUENCE [LARGE SCALE GENOMIC DNA]</scope>
    <source>
        <strain evidence="2 3">SRW20</strain>
    </source>
</reference>
<name>A0A409YSV2_9AGAR</name>
<dbReference type="EMBL" id="NHYE01000378">
    <property type="protein sequence ID" value="PPR06097.1"/>
    <property type="molecule type" value="Genomic_DNA"/>
</dbReference>
<evidence type="ECO:0000313" key="3">
    <source>
        <dbReference type="Proteomes" id="UP000284706"/>
    </source>
</evidence>